<dbReference type="Proteomes" id="UP000708208">
    <property type="component" value="Unassembled WGS sequence"/>
</dbReference>
<keyword evidence="8" id="KW-1185">Reference proteome</keyword>
<dbReference type="InterPro" id="IPR003653">
    <property type="entry name" value="Peptidase_C48_C"/>
</dbReference>
<sequence>KSYGVVQSSSHISSFKVSKNTMLFVHPLMQTGTDATISCFLPRRHSSSDLVYVISRNANKPLQVNIRSQLVTVVSAHNRSVVHSSVSRKFSPTVGLDENCNYSDGFRKFHADNEFTQSKTLQFAESAHFSYEDATFKIEGLPDFGVATADHNYTKENLGLLRLDSALMEVTNNENKQEAVDPEMEDLQLAQVDTSKDQKVKQCSNCGYQSQNFLWCDFCRRSIPHDARVLTYAVSSPKPSPEKKTIRQRKRKLKSPSTDPSAMKRTMLLRSQVIASNSSQFYVDSNTVCPSLSEPIPPCSTINTESGGAGKRFRPIPCTEDNFTRISCVTIYFGKYYVTWSDRQPQCDENVVTVTSDSVRFSMISDITLTKRSVVIPETFVSAVEVVNCGEIGENFQSIVLELKKPLARNIAKSLEIADNQYGQDPTDMSIVLVTNNLHSDQLEYVKKMFGIKFKCESTKFKEPWSLKMNTSIHEVEDSSCRHFQPICSNVATQAGPPSDVSLMTAKSSEFVKFPVINSDVPICLSDVTTLLPKRFLNDNMVDFWLAHIKHGLTEKDRAKMHVFNSFFYTSLTKKSQVNSQNTSKTIPINSAEKRHERVRKWTKDIDIFSKDFLVVPINENVHWYVAIICFPGLLGPCWVEDGSAIEGWQNVVEVNGKDTFAPPPGITQVQVKIPSKINLKKSFIESTLEDYFKSNTYDPGLMRDEAPNDEKEDLLLDEYYLPDSEELEADVEEDLTNRKKEVRSDVQNGNEENSNCRSDFRIKQPCILVFNSLPTFPRSRVLNTLRGYLEHEYIKQRSGTGGGRIFNKYTMPGFEPNVPQQKNFYDCGLFLLQYVEFFFKCPLTTFLLPLPHSMRRWFTEVDSKRREIFDAIKELVRSKEPNAVKLLPDFPTNPAEIMLPCLNNQEKDADVVAAIDGADVNIKPKGLVVAKAD</sequence>
<evidence type="ECO:0000256" key="2">
    <source>
        <dbReference type="ARBA" id="ARBA00022670"/>
    </source>
</evidence>
<comment type="caution">
    <text evidence="7">The sequence shown here is derived from an EMBL/GenBank/DDBJ whole genome shotgun (WGS) entry which is preliminary data.</text>
</comment>
<accession>A0A8J2JNZ9</accession>
<evidence type="ECO:0000256" key="5">
    <source>
        <dbReference type="SAM" id="MobiDB-lite"/>
    </source>
</evidence>
<evidence type="ECO:0000259" key="6">
    <source>
        <dbReference type="PROSITE" id="PS50600"/>
    </source>
</evidence>
<protein>
    <recommendedName>
        <fullName evidence="6">Ubiquitin-like protease family profile domain-containing protein</fullName>
    </recommendedName>
</protein>
<dbReference type="PROSITE" id="PS50600">
    <property type="entry name" value="ULP_PROTEASE"/>
    <property type="match status" value="1"/>
</dbReference>
<keyword evidence="3" id="KW-0833">Ubl conjugation pathway</keyword>
<dbReference type="PANTHER" id="PTHR46896:SF3">
    <property type="entry name" value="FI06413P-RELATED"/>
    <property type="match status" value="1"/>
</dbReference>
<evidence type="ECO:0000313" key="8">
    <source>
        <dbReference type="Proteomes" id="UP000708208"/>
    </source>
</evidence>
<dbReference type="EMBL" id="CAJVCH010090295">
    <property type="protein sequence ID" value="CAG7722548.1"/>
    <property type="molecule type" value="Genomic_DNA"/>
</dbReference>
<reference evidence="7" key="1">
    <citation type="submission" date="2021-06" db="EMBL/GenBank/DDBJ databases">
        <authorList>
            <person name="Hodson N. C."/>
            <person name="Mongue J. A."/>
            <person name="Jaron S. K."/>
        </authorList>
    </citation>
    <scope>NUCLEOTIDE SEQUENCE</scope>
</reference>
<dbReference type="GO" id="GO:0005634">
    <property type="term" value="C:nucleus"/>
    <property type="evidence" value="ECO:0007669"/>
    <property type="project" value="TreeGrafter"/>
</dbReference>
<dbReference type="OrthoDB" id="442460at2759"/>
<dbReference type="GO" id="GO:0005737">
    <property type="term" value="C:cytoplasm"/>
    <property type="evidence" value="ECO:0007669"/>
    <property type="project" value="TreeGrafter"/>
</dbReference>
<keyword evidence="2" id="KW-0645">Protease</keyword>
<organism evidence="7 8">
    <name type="scientific">Allacma fusca</name>
    <dbReference type="NCBI Taxonomy" id="39272"/>
    <lineage>
        <taxon>Eukaryota</taxon>
        <taxon>Metazoa</taxon>
        <taxon>Ecdysozoa</taxon>
        <taxon>Arthropoda</taxon>
        <taxon>Hexapoda</taxon>
        <taxon>Collembola</taxon>
        <taxon>Symphypleona</taxon>
        <taxon>Sminthuridae</taxon>
        <taxon>Allacma</taxon>
    </lineage>
</organism>
<dbReference type="GO" id="GO:0070139">
    <property type="term" value="F:SUMO-specific endopeptidase activity"/>
    <property type="evidence" value="ECO:0007669"/>
    <property type="project" value="TreeGrafter"/>
</dbReference>
<feature type="non-terminal residue" evidence="7">
    <location>
        <position position="1"/>
    </location>
</feature>
<gene>
    <name evidence="7" type="ORF">AFUS01_LOCUS11679</name>
</gene>
<evidence type="ECO:0000256" key="4">
    <source>
        <dbReference type="ARBA" id="ARBA00022801"/>
    </source>
</evidence>
<dbReference type="GO" id="GO:0016926">
    <property type="term" value="P:protein desumoylation"/>
    <property type="evidence" value="ECO:0007669"/>
    <property type="project" value="TreeGrafter"/>
</dbReference>
<evidence type="ECO:0000313" key="7">
    <source>
        <dbReference type="EMBL" id="CAG7722548.1"/>
    </source>
</evidence>
<dbReference type="InterPro" id="IPR051947">
    <property type="entry name" value="Sentrin-specific_protease"/>
</dbReference>
<keyword evidence="1" id="KW-0597">Phosphoprotein</keyword>
<proteinExistence type="predicted"/>
<evidence type="ECO:0000256" key="1">
    <source>
        <dbReference type="ARBA" id="ARBA00022553"/>
    </source>
</evidence>
<evidence type="ECO:0000256" key="3">
    <source>
        <dbReference type="ARBA" id="ARBA00022786"/>
    </source>
</evidence>
<keyword evidence="4" id="KW-0378">Hydrolase</keyword>
<dbReference type="AlphaFoldDB" id="A0A8J2JNZ9"/>
<dbReference type="GO" id="GO:0006508">
    <property type="term" value="P:proteolysis"/>
    <property type="evidence" value="ECO:0007669"/>
    <property type="project" value="UniProtKB-KW"/>
</dbReference>
<dbReference type="Pfam" id="PF02902">
    <property type="entry name" value="Peptidase_C48"/>
    <property type="match status" value="1"/>
</dbReference>
<feature type="domain" description="Ubiquitin-like protease family profile" evidence="6">
    <location>
        <begin position="521"/>
        <end position="839"/>
    </location>
</feature>
<name>A0A8J2JNZ9_9HEXA</name>
<dbReference type="PANTHER" id="PTHR46896">
    <property type="entry name" value="SENTRIN-SPECIFIC PROTEASE"/>
    <property type="match status" value="1"/>
</dbReference>
<feature type="region of interest" description="Disordered" evidence="5">
    <location>
        <begin position="234"/>
        <end position="264"/>
    </location>
</feature>